<dbReference type="AlphaFoldDB" id="A7F7U0"/>
<dbReference type="GeneID" id="5481393"/>
<keyword evidence="2" id="KW-1185">Reference proteome</keyword>
<proteinExistence type="predicted"/>
<dbReference type="RefSeq" id="XP_001585431.1">
    <property type="nucleotide sequence ID" value="XM_001585381.1"/>
</dbReference>
<reference evidence="2" key="1">
    <citation type="journal article" date="2011" name="PLoS Genet.">
        <title>Genomic analysis of the necrotrophic fungal pathogens Sclerotinia sclerotiorum and Botrytis cinerea.</title>
        <authorList>
            <person name="Amselem J."/>
            <person name="Cuomo C.A."/>
            <person name="van Kan J.A."/>
            <person name="Viaud M."/>
            <person name="Benito E.P."/>
            <person name="Couloux A."/>
            <person name="Coutinho P.M."/>
            <person name="de Vries R.P."/>
            <person name="Dyer P.S."/>
            <person name="Fillinger S."/>
            <person name="Fournier E."/>
            <person name="Gout L."/>
            <person name="Hahn M."/>
            <person name="Kohn L."/>
            <person name="Lapalu N."/>
            <person name="Plummer K.M."/>
            <person name="Pradier J.M."/>
            <person name="Quevillon E."/>
            <person name="Sharon A."/>
            <person name="Simon A."/>
            <person name="ten Have A."/>
            <person name="Tudzynski B."/>
            <person name="Tudzynski P."/>
            <person name="Wincker P."/>
            <person name="Andrew M."/>
            <person name="Anthouard V."/>
            <person name="Beever R.E."/>
            <person name="Beffa R."/>
            <person name="Benoit I."/>
            <person name="Bouzid O."/>
            <person name="Brault B."/>
            <person name="Chen Z."/>
            <person name="Choquer M."/>
            <person name="Collemare J."/>
            <person name="Cotton P."/>
            <person name="Danchin E.G."/>
            <person name="Da Silva C."/>
            <person name="Gautier A."/>
            <person name="Giraud C."/>
            <person name="Giraud T."/>
            <person name="Gonzalez C."/>
            <person name="Grossetete S."/>
            <person name="Guldener U."/>
            <person name="Henrissat B."/>
            <person name="Howlett B.J."/>
            <person name="Kodira C."/>
            <person name="Kretschmer M."/>
            <person name="Lappartient A."/>
            <person name="Leroch M."/>
            <person name="Levis C."/>
            <person name="Mauceli E."/>
            <person name="Neuveglise C."/>
            <person name="Oeser B."/>
            <person name="Pearson M."/>
            <person name="Poulain J."/>
            <person name="Poussereau N."/>
            <person name="Quesneville H."/>
            <person name="Rascle C."/>
            <person name="Schumacher J."/>
            <person name="Segurens B."/>
            <person name="Sexton A."/>
            <person name="Silva E."/>
            <person name="Sirven C."/>
            <person name="Soanes D.M."/>
            <person name="Talbot N.J."/>
            <person name="Templeton M."/>
            <person name="Yandava C."/>
            <person name="Yarden O."/>
            <person name="Zeng Q."/>
            <person name="Rollins J.A."/>
            <person name="Lebrun M.H."/>
            <person name="Dickman M."/>
        </authorList>
    </citation>
    <scope>NUCLEOTIDE SEQUENCE [LARGE SCALE GENOMIC DNA]</scope>
    <source>
        <strain evidence="2">ATCC 18683 / 1980 / Ss-1</strain>
    </source>
</reference>
<dbReference type="KEGG" id="ssl:SS1G_13670"/>
<dbReference type="STRING" id="665079.A7F7U0"/>
<organism evidence="1 2">
    <name type="scientific">Sclerotinia sclerotiorum (strain ATCC 18683 / 1980 / Ss-1)</name>
    <name type="common">White mold</name>
    <name type="synonym">Whetzelinia sclerotiorum</name>
    <dbReference type="NCBI Taxonomy" id="665079"/>
    <lineage>
        <taxon>Eukaryota</taxon>
        <taxon>Fungi</taxon>
        <taxon>Dikarya</taxon>
        <taxon>Ascomycota</taxon>
        <taxon>Pezizomycotina</taxon>
        <taxon>Leotiomycetes</taxon>
        <taxon>Helotiales</taxon>
        <taxon>Sclerotiniaceae</taxon>
        <taxon>Sclerotinia</taxon>
    </lineage>
</organism>
<dbReference type="EMBL" id="CH476646">
    <property type="protein sequence ID" value="EDN98811.1"/>
    <property type="molecule type" value="Genomic_DNA"/>
</dbReference>
<evidence type="ECO:0000313" key="2">
    <source>
        <dbReference type="Proteomes" id="UP000001312"/>
    </source>
</evidence>
<accession>A7F7U0</accession>
<sequence length="303" mass="33782">MALSNSKTLQQQYQPRIETYLNMVPDLQPEEKDLLTFLLSQPESLSQYVACPSFQAGQQQLFSAQFSAALPLLKDALLACAITLRQSRTEIVTDTTFTVQYILKAMDVLRSLPVLSSQDAVLCNALGGLLAFSISSAIGVGVPDICRHCLGTTTPFVETAVSDAQNDPWKSFLILLETMDCLVYRQKPILRIRVPLSAAVDCRLGLCLPLLPYYHDLCVISNSLINVTDVNVMARLQKQLDDIHCVVEPWQPSHLDQLVEQFDSTEMIHLLAQAKVYRLGALLLGHRLRFPFVSTKGDEDIFI</sequence>
<dbReference type="InParanoid" id="A7F7U0"/>
<gene>
    <name evidence="1" type="ORF">SS1G_13670</name>
</gene>
<dbReference type="Proteomes" id="UP000001312">
    <property type="component" value="Unassembled WGS sequence"/>
</dbReference>
<name>A7F7U0_SCLS1</name>
<protein>
    <submittedName>
        <fullName evidence="1">Uncharacterized protein</fullName>
    </submittedName>
</protein>
<evidence type="ECO:0000313" key="1">
    <source>
        <dbReference type="EMBL" id="EDN98811.1"/>
    </source>
</evidence>